<dbReference type="Proteomes" id="UP000619838">
    <property type="component" value="Unassembled WGS sequence"/>
</dbReference>
<protein>
    <submittedName>
        <fullName evidence="7">C-type cytochrome</fullName>
    </submittedName>
</protein>
<dbReference type="RefSeq" id="WP_175187178.1">
    <property type="nucleotide sequence ID" value="NZ_JABVZQ010000005.1"/>
</dbReference>
<evidence type="ECO:0000259" key="6">
    <source>
        <dbReference type="PROSITE" id="PS51007"/>
    </source>
</evidence>
<comment type="caution">
    <text evidence="7">The sequence shown here is derived from an EMBL/GenBank/DDBJ whole genome shotgun (WGS) entry which is preliminary data.</text>
</comment>
<keyword evidence="2 4" id="KW-0479">Metal-binding</keyword>
<evidence type="ECO:0000256" key="2">
    <source>
        <dbReference type="ARBA" id="ARBA00022723"/>
    </source>
</evidence>
<dbReference type="SUPFAM" id="SSF46626">
    <property type="entry name" value="Cytochrome c"/>
    <property type="match status" value="1"/>
</dbReference>
<dbReference type="EMBL" id="JADGII010000005">
    <property type="protein sequence ID" value="MBF0636368.1"/>
    <property type="molecule type" value="Genomic_DNA"/>
</dbReference>
<feature type="domain" description="Cytochrome c" evidence="6">
    <location>
        <begin position="31"/>
        <end position="127"/>
    </location>
</feature>
<name>A0ABR9XRA1_9CHLB</name>
<evidence type="ECO:0000256" key="4">
    <source>
        <dbReference type="PROSITE-ProRule" id="PRU00433"/>
    </source>
</evidence>
<gene>
    <name evidence="7" type="ORF">INT08_04140</name>
</gene>
<feature type="chain" id="PRO_5046273625" evidence="5">
    <location>
        <begin position="30"/>
        <end position="137"/>
    </location>
</feature>
<reference evidence="7 8" key="1">
    <citation type="journal article" date="2020" name="Microorganisms">
        <title>Simultaneous Genome Sequencing of Prosthecochloris ethylica and Desulfuromonas acetoxidans within a Syntrophic Mixture Reveals Unique Pili and Protein Interactions.</title>
        <authorList>
            <person name="Kyndt J.A."/>
            <person name="Van Beeumen J.J."/>
            <person name="Meyer T.E."/>
        </authorList>
    </citation>
    <scope>NUCLEOTIDE SEQUENCE [LARGE SCALE GENOMIC DNA]</scope>
    <source>
        <strain evidence="7 8">N3</strain>
    </source>
</reference>
<accession>A0ABR9XRA1</accession>
<dbReference type="InterPro" id="IPR036909">
    <property type="entry name" value="Cyt_c-like_dom_sf"/>
</dbReference>
<sequence length="137" mass="14473">MKQPAAFSSVFLILAMSGVSATAASPVQAATDAIDAREVYERHCRVCHTMQPPATTAPPVQGVSARYRGAFGTRDAAVAAMVDFMKAPSAAKSKFGRGAISRFGLMPAMTISDKELTAVSAWIWDQYDPSAGNGNCR</sequence>
<proteinExistence type="predicted"/>
<keyword evidence="5" id="KW-0732">Signal</keyword>
<dbReference type="Gene3D" id="1.10.760.10">
    <property type="entry name" value="Cytochrome c-like domain"/>
    <property type="match status" value="1"/>
</dbReference>
<dbReference type="PROSITE" id="PS51007">
    <property type="entry name" value="CYTC"/>
    <property type="match status" value="1"/>
</dbReference>
<evidence type="ECO:0000256" key="5">
    <source>
        <dbReference type="SAM" id="SignalP"/>
    </source>
</evidence>
<organism evidence="7 8">
    <name type="scientific">Prosthecochloris ethylica</name>
    <dbReference type="NCBI Taxonomy" id="2743976"/>
    <lineage>
        <taxon>Bacteria</taxon>
        <taxon>Pseudomonadati</taxon>
        <taxon>Chlorobiota</taxon>
        <taxon>Chlorobiia</taxon>
        <taxon>Chlorobiales</taxon>
        <taxon>Chlorobiaceae</taxon>
        <taxon>Prosthecochloris</taxon>
    </lineage>
</organism>
<feature type="signal peptide" evidence="5">
    <location>
        <begin position="1"/>
        <end position="29"/>
    </location>
</feature>
<evidence type="ECO:0000256" key="1">
    <source>
        <dbReference type="ARBA" id="ARBA00022617"/>
    </source>
</evidence>
<keyword evidence="8" id="KW-1185">Reference proteome</keyword>
<evidence type="ECO:0000313" key="8">
    <source>
        <dbReference type="Proteomes" id="UP000619838"/>
    </source>
</evidence>
<dbReference type="InterPro" id="IPR009056">
    <property type="entry name" value="Cyt_c-like_dom"/>
</dbReference>
<evidence type="ECO:0000313" key="7">
    <source>
        <dbReference type="EMBL" id="MBF0636368.1"/>
    </source>
</evidence>
<keyword evidence="3 4" id="KW-0408">Iron</keyword>
<keyword evidence="1 4" id="KW-0349">Heme</keyword>
<evidence type="ECO:0000256" key="3">
    <source>
        <dbReference type="ARBA" id="ARBA00023004"/>
    </source>
</evidence>